<name>A0ABV9T1Y0_9BACT</name>
<evidence type="ECO:0000313" key="2">
    <source>
        <dbReference type="Proteomes" id="UP001595818"/>
    </source>
</evidence>
<dbReference type="EMBL" id="JBHSJJ010000006">
    <property type="protein sequence ID" value="MFC4872623.1"/>
    <property type="molecule type" value="Genomic_DNA"/>
</dbReference>
<evidence type="ECO:0000313" key="1">
    <source>
        <dbReference type="EMBL" id="MFC4872623.1"/>
    </source>
</evidence>
<protein>
    <submittedName>
        <fullName evidence="1">UPF0158 family protein</fullName>
    </submittedName>
</protein>
<gene>
    <name evidence="1" type="ORF">ACFPFU_13080</name>
</gene>
<comment type="caution">
    <text evidence="1">The sequence shown here is derived from an EMBL/GenBank/DDBJ whole genome shotgun (WGS) entry which is preliminary data.</text>
</comment>
<dbReference type="Proteomes" id="UP001595818">
    <property type="component" value="Unassembled WGS sequence"/>
</dbReference>
<dbReference type="Pfam" id="PF03682">
    <property type="entry name" value="UPF0158"/>
    <property type="match status" value="1"/>
</dbReference>
<proteinExistence type="predicted"/>
<dbReference type="RefSeq" id="WP_377065177.1">
    <property type="nucleotide sequence ID" value="NZ_JBHSJJ010000006.1"/>
</dbReference>
<dbReference type="InterPro" id="IPR005361">
    <property type="entry name" value="UPF0158"/>
</dbReference>
<keyword evidence="2" id="KW-1185">Reference proteome</keyword>
<organism evidence="1 2">
    <name type="scientific">Negadavirga shengliensis</name>
    <dbReference type="NCBI Taxonomy" id="1389218"/>
    <lineage>
        <taxon>Bacteria</taxon>
        <taxon>Pseudomonadati</taxon>
        <taxon>Bacteroidota</taxon>
        <taxon>Cytophagia</taxon>
        <taxon>Cytophagales</taxon>
        <taxon>Cyclobacteriaceae</taxon>
        <taxon>Negadavirga</taxon>
    </lineage>
</organism>
<reference evidence="2" key="1">
    <citation type="journal article" date="2019" name="Int. J. Syst. Evol. Microbiol.">
        <title>The Global Catalogue of Microorganisms (GCM) 10K type strain sequencing project: providing services to taxonomists for standard genome sequencing and annotation.</title>
        <authorList>
            <consortium name="The Broad Institute Genomics Platform"/>
            <consortium name="The Broad Institute Genome Sequencing Center for Infectious Disease"/>
            <person name="Wu L."/>
            <person name="Ma J."/>
        </authorList>
    </citation>
    <scope>NUCLEOTIDE SEQUENCE [LARGE SCALE GENOMIC DNA]</scope>
    <source>
        <strain evidence="2">CGMCC 4.7466</strain>
    </source>
</reference>
<accession>A0ABV9T1Y0</accession>
<sequence length="147" mass="17910">MKLTEEQIREIAENLDLGMRCFYHLKTGEIETTPNFNEADWFGHETEPWQETLDKLDENWGDYFEFEKITSRESFAIMADFAETVDNQKLQDRLFKALNKSKPLRNFKWEIDNSGEYRQIWFDFKDHRLIEFVKNQIEQHNREFTDE</sequence>